<dbReference type="InterPro" id="IPR051169">
    <property type="entry name" value="NADH-Q_oxidoreductase"/>
</dbReference>
<dbReference type="Pfam" id="PF07992">
    <property type="entry name" value="Pyr_redox_2"/>
    <property type="match status" value="1"/>
</dbReference>
<dbReference type="AlphaFoldDB" id="A0A078MMP0"/>
<dbReference type="SUPFAM" id="SSF51905">
    <property type="entry name" value="FAD/NAD(P)-binding domain"/>
    <property type="match status" value="1"/>
</dbReference>
<evidence type="ECO:0000259" key="6">
    <source>
        <dbReference type="Pfam" id="PF07992"/>
    </source>
</evidence>
<proteinExistence type="inferred from homology"/>
<accession>A0A078MMP0</accession>
<dbReference type="PATRIC" id="fig|1461583.4.peg.2650"/>
<dbReference type="PANTHER" id="PTHR42913:SF3">
    <property type="entry name" value="64 KDA MITOCHONDRIAL NADH DEHYDROGENASE (EUROFUNG)"/>
    <property type="match status" value="1"/>
</dbReference>
<sequence>MKRPTILVLGAGYGGLTTVVNLQKMVGQDAANIVLVNKNDYHYESTWLHEAGAGTIDSNKARYDVESVIDKSKVKFVKAEVTNIDVTERLVETSEGKMDYDYLVIGLGFEGETFGIPGLDKYALALANLNAARQVREHIEYQFASWSLDEVKDDSKLTIVVGGAGFTGIEFLGELGNRVPELCKEFDIPQEKVRVLCVEAAPMVLPGFDKNLVEYAVNQLQKKGIEFSIGTPVVEATEEGVKIKKGEDEFEFIKAGTVVWAAGVRGSKLIETSGIENARARVRVEPDMRAPGFDDVFIVGDCAFMINPEIDRPYPPTAQIAMQQGVQIAKNIVSLMEGNETSAFVPDLKGAVCSLGHDDAIGDAMGRKFTGKTASALKKVIDNRALFLVGGPGLVLKKGKFKFL</sequence>
<keyword evidence="4" id="KW-0274">FAD</keyword>
<dbReference type="InterPro" id="IPR023753">
    <property type="entry name" value="FAD/NAD-binding_dom"/>
</dbReference>
<dbReference type="HOGENOM" id="CLU_021377_7_2_9"/>
<comment type="similarity">
    <text evidence="2">Belongs to the NADH dehydrogenase family.</text>
</comment>
<evidence type="ECO:0000256" key="2">
    <source>
        <dbReference type="ARBA" id="ARBA00005272"/>
    </source>
</evidence>
<protein>
    <submittedName>
        <fullName evidence="7">NADH dehydrogenase-like protein</fullName>
    </submittedName>
</protein>
<dbReference type="Gene3D" id="3.50.50.100">
    <property type="match status" value="1"/>
</dbReference>
<evidence type="ECO:0000256" key="5">
    <source>
        <dbReference type="ARBA" id="ARBA00023002"/>
    </source>
</evidence>
<feature type="domain" description="FAD/NAD(P)-binding" evidence="6">
    <location>
        <begin position="5"/>
        <end position="325"/>
    </location>
</feature>
<dbReference type="EMBL" id="LN483081">
    <property type="protein sequence ID" value="CEA06016.1"/>
    <property type="molecule type" value="Genomic_DNA"/>
</dbReference>
<reference evidence="7" key="1">
    <citation type="submission" date="2014-07" db="EMBL/GenBank/DDBJ databases">
        <authorList>
            <person name="Urmite Genomes Urmite Genomes"/>
        </authorList>
    </citation>
    <scope>NUCLEOTIDE SEQUENCE</scope>
    <source>
        <strain evidence="7">13S34_air</strain>
    </source>
</reference>
<comment type="cofactor">
    <cofactor evidence="1">
        <name>FAD</name>
        <dbReference type="ChEBI" id="CHEBI:57692"/>
    </cofactor>
</comment>
<dbReference type="PANTHER" id="PTHR42913">
    <property type="entry name" value="APOPTOSIS-INDUCING FACTOR 1"/>
    <property type="match status" value="1"/>
</dbReference>
<evidence type="ECO:0000256" key="1">
    <source>
        <dbReference type="ARBA" id="ARBA00001974"/>
    </source>
</evidence>
<keyword evidence="5" id="KW-0560">Oxidoreductase</keyword>
<keyword evidence="3" id="KW-0285">Flavoprotein</keyword>
<evidence type="ECO:0000256" key="4">
    <source>
        <dbReference type="ARBA" id="ARBA00022827"/>
    </source>
</evidence>
<dbReference type="GO" id="GO:0003955">
    <property type="term" value="F:NAD(P)H dehydrogenase (quinone) activity"/>
    <property type="evidence" value="ECO:0007669"/>
    <property type="project" value="TreeGrafter"/>
</dbReference>
<gene>
    <name evidence="7" type="ORF">BN1050_02765</name>
</gene>
<evidence type="ECO:0000256" key="3">
    <source>
        <dbReference type="ARBA" id="ARBA00022630"/>
    </source>
</evidence>
<dbReference type="InterPro" id="IPR036188">
    <property type="entry name" value="FAD/NAD-bd_sf"/>
</dbReference>
<organism evidence="7">
    <name type="scientific">Metalysinibacillus saudimassiliensis</name>
    <dbReference type="NCBI Taxonomy" id="1461583"/>
    <lineage>
        <taxon>Bacteria</taxon>
        <taxon>Bacillati</taxon>
        <taxon>Bacillota</taxon>
        <taxon>Bacilli</taxon>
        <taxon>Bacillales</taxon>
        <taxon>Caryophanaceae</taxon>
        <taxon>Metalysinibacillus</taxon>
    </lineage>
</organism>
<evidence type="ECO:0000313" key="7">
    <source>
        <dbReference type="EMBL" id="CEA06016.1"/>
    </source>
</evidence>
<dbReference type="PRINTS" id="PR00368">
    <property type="entry name" value="FADPNR"/>
</dbReference>
<name>A0A078MMP0_9BACL</name>
<dbReference type="GO" id="GO:0019646">
    <property type="term" value="P:aerobic electron transport chain"/>
    <property type="evidence" value="ECO:0007669"/>
    <property type="project" value="TreeGrafter"/>
</dbReference>